<accession>A0A9P4IBA4</accession>
<comment type="caution">
    <text evidence="1">The sequence shown here is derived from an EMBL/GenBank/DDBJ whole genome shotgun (WGS) entry which is preliminary data.</text>
</comment>
<dbReference type="AlphaFoldDB" id="A0A9P4IBA4"/>
<evidence type="ECO:0000313" key="1">
    <source>
        <dbReference type="EMBL" id="KAF2098420.1"/>
    </source>
</evidence>
<sequence>MAATEIVFLTADPSLDIKTPGTKGADALKKVTEILKEQDGFESVAVGRQEPNKEVVQAMIEWADINDHINFATGPEFSVFRESLTAVFGEKGFFHTFFDRSLFGPGAPARSNVTEFCRLYFPASQVNPSFQAQVEQVWGSFEKVMKENAEGVRDCVKGWVLEETEHESVKKEKAKCFLACVGWDSLECHDRANQSEFFAKAAPPLLELVTAYDIWFVECGMAE</sequence>
<dbReference type="SUPFAM" id="SSF54909">
    <property type="entry name" value="Dimeric alpha+beta barrel"/>
    <property type="match status" value="1"/>
</dbReference>
<dbReference type="OrthoDB" id="3830579at2759"/>
<gene>
    <name evidence="1" type="ORF">NA57DRAFT_75667</name>
</gene>
<dbReference type="InterPro" id="IPR011008">
    <property type="entry name" value="Dimeric_a/b-barrel"/>
</dbReference>
<dbReference type="Gene3D" id="3.30.70.100">
    <property type="match status" value="1"/>
</dbReference>
<reference evidence="1" key="1">
    <citation type="journal article" date="2020" name="Stud. Mycol.">
        <title>101 Dothideomycetes genomes: a test case for predicting lifestyles and emergence of pathogens.</title>
        <authorList>
            <person name="Haridas S."/>
            <person name="Albert R."/>
            <person name="Binder M."/>
            <person name="Bloem J."/>
            <person name="Labutti K."/>
            <person name="Salamov A."/>
            <person name="Andreopoulos B."/>
            <person name="Baker S."/>
            <person name="Barry K."/>
            <person name="Bills G."/>
            <person name="Bluhm B."/>
            <person name="Cannon C."/>
            <person name="Castanera R."/>
            <person name="Culley D."/>
            <person name="Daum C."/>
            <person name="Ezra D."/>
            <person name="Gonzalez J."/>
            <person name="Henrissat B."/>
            <person name="Kuo A."/>
            <person name="Liang C."/>
            <person name="Lipzen A."/>
            <person name="Lutzoni F."/>
            <person name="Magnuson J."/>
            <person name="Mondo S."/>
            <person name="Nolan M."/>
            <person name="Ohm R."/>
            <person name="Pangilinan J."/>
            <person name="Park H.-J."/>
            <person name="Ramirez L."/>
            <person name="Alfaro M."/>
            <person name="Sun H."/>
            <person name="Tritt A."/>
            <person name="Yoshinaga Y."/>
            <person name="Zwiers L.-H."/>
            <person name="Turgeon B."/>
            <person name="Goodwin S."/>
            <person name="Spatafora J."/>
            <person name="Crous P."/>
            <person name="Grigoriev I."/>
        </authorList>
    </citation>
    <scope>NUCLEOTIDE SEQUENCE</scope>
    <source>
        <strain evidence="1">CBS 133067</strain>
    </source>
</reference>
<dbReference type="Proteomes" id="UP000799772">
    <property type="component" value="Unassembled WGS sequence"/>
</dbReference>
<dbReference type="EMBL" id="ML978126">
    <property type="protein sequence ID" value="KAF2098420.1"/>
    <property type="molecule type" value="Genomic_DNA"/>
</dbReference>
<keyword evidence="2" id="KW-1185">Reference proteome</keyword>
<evidence type="ECO:0000313" key="2">
    <source>
        <dbReference type="Proteomes" id="UP000799772"/>
    </source>
</evidence>
<organism evidence="1 2">
    <name type="scientific">Rhizodiscina lignyota</name>
    <dbReference type="NCBI Taxonomy" id="1504668"/>
    <lineage>
        <taxon>Eukaryota</taxon>
        <taxon>Fungi</taxon>
        <taxon>Dikarya</taxon>
        <taxon>Ascomycota</taxon>
        <taxon>Pezizomycotina</taxon>
        <taxon>Dothideomycetes</taxon>
        <taxon>Pleosporomycetidae</taxon>
        <taxon>Aulographales</taxon>
        <taxon>Rhizodiscinaceae</taxon>
        <taxon>Rhizodiscina</taxon>
    </lineage>
</organism>
<proteinExistence type="predicted"/>
<name>A0A9P4IBA4_9PEZI</name>
<protein>
    <submittedName>
        <fullName evidence="1">Uncharacterized protein</fullName>
    </submittedName>
</protein>